<feature type="compositionally biased region" description="Low complexity" evidence="7">
    <location>
        <begin position="261"/>
        <end position="304"/>
    </location>
</feature>
<evidence type="ECO:0000313" key="10">
    <source>
        <dbReference type="Proteomes" id="UP000234789"/>
    </source>
</evidence>
<comment type="catalytic activity">
    <reaction evidence="1">
        <text>a 1,2-diacyl-sn-glycero-3-phosphocholine + H2O = a 1,2-diacyl-sn-glycero-3-phosphate + choline + H(+)</text>
        <dbReference type="Rhea" id="RHEA:14445"/>
        <dbReference type="ChEBI" id="CHEBI:15354"/>
        <dbReference type="ChEBI" id="CHEBI:15377"/>
        <dbReference type="ChEBI" id="CHEBI:15378"/>
        <dbReference type="ChEBI" id="CHEBI:57643"/>
        <dbReference type="ChEBI" id="CHEBI:58608"/>
        <dbReference type="EC" id="3.1.4.4"/>
    </reaction>
</comment>
<dbReference type="Gene3D" id="3.30.870.10">
    <property type="entry name" value="Endonuclease Chain A"/>
    <property type="match status" value="2"/>
</dbReference>
<dbReference type="PROSITE" id="PS50035">
    <property type="entry name" value="PLD"/>
    <property type="match status" value="1"/>
</dbReference>
<dbReference type="InterPro" id="IPR001736">
    <property type="entry name" value="PLipase_D/transphosphatidylase"/>
</dbReference>
<gene>
    <name evidence="9" type="ORF">B8V81_0282</name>
</gene>
<dbReference type="GO" id="GO:0016042">
    <property type="term" value="P:lipid catabolic process"/>
    <property type="evidence" value="ECO:0007669"/>
    <property type="project" value="UniProtKB-KW"/>
</dbReference>
<dbReference type="InterPro" id="IPR051406">
    <property type="entry name" value="PLD_domain"/>
</dbReference>
<feature type="region of interest" description="Disordered" evidence="7">
    <location>
        <begin position="249"/>
        <end position="304"/>
    </location>
</feature>
<dbReference type="Pfam" id="PF13091">
    <property type="entry name" value="PLDc_2"/>
    <property type="match status" value="1"/>
</dbReference>
<dbReference type="SUPFAM" id="SSF56024">
    <property type="entry name" value="Phospholipase D/nuclease"/>
    <property type="match status" value="2"/>
</dbReference>
<sequence length="499" mass="54372">MYAGVVLYQANKPLPPGVSFEGAVHPVPASRIELLTDLTFEDEDGGKTTEQAIFSRMLRAIGDAERFVVLDLFLFNGYYNEDQSFPPLSRPVADALIARKKELPNLSVTVITDDVNTSYGSHPAPDLERLRQAGIAVVVTDVDPLRDSNPLYTAGWRLTAGWLGTEGRGWLPNKMASGAPDMTVRSYLKLVNAKANHRKTLITEDTLVVASANAHDASFFNSNSGYAVTGVPELLAEALRTEQAAIDLSGSDVRLPGPDQLAPTPATEAPSSAASDPALASSAPSSAASDPASASSGPPSAEQASVQLLTEGRIRAHVLRDLDAAGAEDRIWLGMFYLADRDVVQALVRASDRGAQVRLILDPNEVAFGNSKIGVPNRPVAAELRDRTEGRIEVRWYNTDEEQYHAKLMLVSGPNGAVIHNGSANFTTRNLDDLNLETNLRVQAAPDSRPAAELEAYFRKLWTNDGARYTLDYSEYEEKTVWLKRLMYRVQDRLGFTTF</sequence>
<dbReference type="GO" id="GO:0006793">
    <property type="term" value="P:phosphorus metabolic process"/>
    <property type="evidence" value="ECO:0007669"/>
    <property type="project" value="UniProtKB-ARBA"/>
</dbReference>
<keyword evidence="4" id="KW-0378">Hydrolase</keyword>
<dbReference type="EMBL" id="NFEZ01000001">
    <property type="protein sequence ID" value="PLT48150.1"/>
    <property type="molecule type" value="Genomic_DNA"/>
</dbReference>
<dbReference type="PANTHER" id="PTHR43856">
    <property type="entry name" value="CARDIOLIPIN HYDROLASE"/>
    <property type="match status" value="1"/>
</dbReference>
<dbReference type="EC" id="3.1.4.4" evidence="3"/>
<comment type="similarity">
    <text evidence="2">Belongs to the phospholipase D family.</text>
</comment>
<name>A0A2N5ND08_9BACL</name>
<evidence type="ECO:0000256" key="4">
    <source>
        <dbReference type="ARBA" id="ARBA00022801"/>
    </source>
</evidence>
<protein>
    <recommendedName>
        <fullName evidence="3">phospholipase D</fullName>
        <ecNumber evidence="3">3.1.4.4</ecNumber>
    </recommendedName>
</protein>
<dbReference type="GO" id="GO:0016891">
    <property type="term" value="F:RNA endonuclease activity producing 5'-phosphomonoesters, hydrolytic mechanism"/>
    <property type="evidence" value="ECO:0007669"/>
    <property type="project" value="TreeGrafter"/>
</dbReference>
<reference evidence="9 10" key="1">
    <citation type="submission" date="2017-05" db="EMBL/GenBank/DDBJ databases">
        <title>Functional genome analysis of Paenibacillus pasadenensis strain R16: insights on endophytic life style and antifungal activity.</title>
        <authorList>
            <person name="Passera A."/>
            <person name="Marcolungo L."/>
            <person name="Casati P."/>
            <person name="Brasca M."/>
            <person name="Quaglino F."/>
            <person name="Delledonne M."/>
        </authorList>
    </citation>
    <scope>NUCLEOTIDE SEQUENCE [LARGE SCALE GENOMIC DNA]</scope>
    <source>
        <strain evidence="9 10">R16</strain>
    </source>
</reference>
<evidence type="ECO:0000256" key="5">
    <source>
        <dbReference type="ARBA" id="ARBA00022963"/>
    </source>
</evidence>
<evidence type="ECO:0000256" key="7">
    <source>
        <dbReference type="SAM" id="MobiDB-lite"/>
    </source>
</evidence>
<keyword evidence="6" id="KW-0443">Lipid metabolism</keyword>
<comment type="caution">
    <text evidence="9">The sequence shown here is derived from an EMBL/GenBank/DDBJ whole genome shotgun (WGS) entry which is preliminary data.</text>
</comment>
<feature type="domain" description="PLD phosphodiesterase" evidence="8">
    <location>
        <begin position="400"/>
        <end position="430"/>
    </location>
</feature>
<evidence type="ECO:0000256" key="3">
    <source>
        <dbReference type="ARBA" id="ARBA00012027"/>
    </source>
</evidence>
<dbReference type="CDD" id="cd09130">
    <property type="entry name" value="PLDc_unchar2_2"/>
    <property type="match status" value="1"/>
</dbReference>
<proteinExistence type="inferred from homology"/>
<keyword evidence="10" id="KW-1185">Reference proteome</keyword>
<evidence type="ECO:0000256" key="2">
    <source>
        <dbReference type="ARBA" id="ARBA00008664"/>
    </source>
</evidence>
<dbReference type="PANTHER" id="PTHR43856:SF1">
    <property type="entry name" value="MITOCHONDRIAL CARDIOLIPIN HYDROLASE"/>
    <property type="match status" value="1"/>
</dbReference>
<dbReference type="Proteomes" id="UP000234789">
    <property type="component" value="Unassembled WGS sequence"/>
</dbReference>
<accession>A0A2N5ND08</accession>
<organism evidence="9 10">
    <name type="scientific">Paenibacillus pasadenensis</name>
    <dbReference type="NCBI Taxonomy" id="217090"/>
    <lineage>
        <taxon>Bacteria</taxon>
        <taxon>Bacillati</taxon>
        <taxon>Bacillota</taxon>
        <taxon>Bacilli</taxon>
        <taxon>Bacillales</taxon>
        <taxon>Paenibacillaceae</taxon>
        <taxon>Paenibacillus</taxon>
    </lineage>
</organism>
<evidence type="ECO:0000256" key="1">
    <source>
        <dbReference type="ARBA" id="ARBA00000798"/>
    </source>
</evidence>
<evidence type="ECO:0000259" key="8">
    <source>
        <dbReference type="PROSITE" id="PS50035"/>
    </source>
</evidence>
<dbReference type="InterPro" id="IPR025202">
    <property type="entry name" value="PLD-like_dom"/>
</dbReference>
<dbReference type="AlphaFoldDB" id="A0A2N5ND08"/>
<keyword evidence="5" id="KW-0442">Lipid degradation</keyword>
<evidence type="ECO:0000256" key="6">
    <source>
        <dbReference type="ARBA" id="ARBA00023098"/>
    </source>
</evidence>
<dbReference type="GO" id="GO:0004630">
    <property type="term" value="F:phospholipase D activity"/>
    <property type="evidence" value="ECO:0007669"/>
    <property type="project" value="UniProtKB-EC"/>
</dbReference>
<evidence type="ECO:0000313" key="9">
    <source>
        <dbReference type="EMBL" id="PLT48150.1"/>
    </source>
</evidence>